<dbReference type="EMBL" id="OBEN01000001">
    <property type="protein sequence ID" value="SNZ10783.1"/>
    <property type="molecule type" value="Genomic_DNA"/>
</dbReference>
<dbReference type="Proteomes" id="UP000218627">
    <property type="component" value="Unassembled WGS sequence"/>
</dbReference>
<sequence>MRYLFYLVLIPVVGFSSAWVRKEGEVFIAPFFYYYSAKDYYDRNGNKKPIGCTFEKQEIQLYGEYGLTNKTTLTFKLPYDRLKCAKETSGFSDLEVGFIRQIRAFPNSSFSAYGSAIVPTGYSIHKDPRLGYGRLGLEGGILYGISGNLGFLDTGLGYRYYFGYPSSQVRYYATGGLNLYKNLQLITTLDLQIGLGNGKRKQVGRNVLLEPDYKLAQVYIGPRLILGNISLVATYQHVFYGRNTGAGRGFNVGVWWNF</sequence>
<name>A0A285NPD7_9AQUI</name>
<dbReference type="InterPro" id="IPR010917">
    <property type="entry name" value="TonB_rcpt_CS"/>
</dbReference>
<organism evidence="1 2">
    <name type="scientific">Hydrogenobacter hydrogenophilus</name>
    <dbReference type="NCBI Taxonomy" id="35835"/>
    <lineage>
        <taxon>Bacteria</taxon>
        <taxon>Pseudomonadati</taxon>
        <taxon>Aquificota</taxon>
        <taxon>Aquificia</taxon>
        <taxon>Aquificales</taxon>
        <taxon>Aquificaceae</taxon>
        <taxon>Hydrogenobacter</taxon>
    </lineage>
</organism>
<dbReference type="PROSITE" id="PS01156">
    <property type="entry name" value="TONB_DEPENDENT_REC_2"/>
    <property type="match status" value="1"/>
</dbReference>
<proteinExistence type="predicted"/>
<keyword evidence="2" id="KW-1185">Reference proteome</keyword>
<dbReference type="OrthoDB" id="582636at2"/>
<evidence type="ECO:0000313" key="1">
    <source>
        <dbReference type="EMBL" id="SNZ10783.1"/>
    </source>
</evidence>
<dbReference type="AlphaFoldDB" id="A0A285NPD7"/>
<gene>
    <name evidence="1" type="ORF">SAMN06265353_0049</name>
</gene>
<dbReference type="RefSeq" id="WP_096599899.1">
    <property type="nucleotide sequence ID" value="NZ_OBEN01000001.1"/>
</dbReference>
<reference evidence="2" key="1">
    <citation type="submission" date="2017-09" db="EMBL/GenBank/DDBJ databases">
        <authorList>
            <person name="Varghese N."/>
            <person name="Submissions S."/>
        </authorList>
    </citation>
    <scope>NUCLEOTIDE SEQUENCE [LARGE SCALE GENOMIC DNA]</scope>
    <source>
        <strain evidence="2">DSM 2913</strain>
    </source>
</reference>
<accession>A0A285NPD7</accession>
<evidence type="ECO:0008006" key="3">
    <source>
        <dbReference type="Google" id="ProtNLM"/>
    </source>
</evidence>
<protein>
    <recommendedName>
        <fullName evidence="3">MetA-pathway of phenol degradation</fullName>
    </recommendedName>
</protein>
<evidence type="ECO:0000313" key="2">
    <source>
        <dbReference type="Proteomes" id="UP000218627"/>
    </source>
</evidence>